<dbReference type="EMBL" id="JACIJM010000001">
    <property type="protein sequence ID" value="MBB5720429.1"/>
    <property type="molecule type" value="Genomic_DNA"/>
</dbReference>
<comment type="caution">
    <text evidence="1">The sequence shown here is derived from an EMBL/GenBank/DDBJ whole genome shotgun (WGS) entry which is preliminary data.</text>
</comment>
<dbReference type="RefSeq" id="WP_183523753.1">
    <property type="nucleotide sequence ID" value="NZ_JACIJM010000001.1"/>
</dbReference>
<evidence type="ECO:0000313" key="2">
    <source>
        <dbReference type="Proteomes" id="UP000535415"/>
    </source>
</evidence>
<dbReference type="AlphaFoldDB" id="A0A7W9EWB3"/>
<proteinExistence type="predicted"/>
<gene>
    <name evidence="1" type="ORF">FHS72_000033</name>
</gene>
<accession>A0A7W9EWB3</accession>
<name>A0A7W9EWB3_9RHOB</name>
<evidence type="ECO:0008006" key="3">
    <source>
        <dbReference type="Google" id="ProtNLM"/>
    </source>
</evidence>
<keyword evidence="2" id="KW-1185">Reference proteome</keyword>
<organism evidence="1 2">
    <name type="scientific">Yoonia ponticola</name>
    <dbReference type="NCBI Taxonomy" id="1524255"/>
    <lineage>
        <taxon>Bacteria</taxon>
        <taxon>Pseudomonadati</taxon>
        <taxon>Pseudomonadota</taxon>
        <taxon>Alphaproteobacteria</taxon>
        <taxon>Rhodobacterales</taxon>
        <taxon>Paracoccaceae</taxon>
        <taxon>Yoonia</taxon>
    </lineage>
</organism>
<evidence type="ECO:0000313" key="1">
    <source>
        <dbReference type="EMBL" id="MBB5720429.1"/>
    </source>
</evidence>
<sequence length="188" mass="20006">MGAILSLESFDDGSLRSSTTDKKAVGSYDDGYRDGWVAAEMALAEKQTHVRASLTESLNDANFGYLEAQAHFLAGMNSYVTALVEAVLPALLSPAFNAQLCSVLLEAIERDASGPISIRLPPDQIQAFQLAVDDLDLARVTFVPDETLTDHAAIVCGPNSETALDLDGVLQVITEHSAILLTPSQKAS</sequence>
<protein>
    <recommendedName>
        <fullName evidence="3">Flagellar biosynthesis protein</fullName>
    </recommendedName>
</protein>
<dbReference type="Proteomes" id="UP000535415">
    <property type="component" value="Unassembled WGS sequence"/>
</dbReference>
<reference evidence="1 2" key="1">
    <citation type="submission" date="2020-08" db="EMBL/GenBank/DDBJ databases">
        <title>Genomic Encyclopedia of Type Strains, Phase IV (KMG-IV): sequencing the most valuable type-strain genomes for metagenomic binning, comparative biology and taxonomic classification.</title>
        <authorList>
            <person name="Goeker M."/>
        </authorList>
    </citation>
    <scope>NUCLEOTIDE SEQUENCE [LARGE SCALE GENOMIC DNA]</scope>
    <source>
        <strain evidence="1 2">DSM 101064</strain>
    </source>
</reference>